<protein>
    <submittedName>
        <fullName evidence="1">Uncharacterized protein</fullName>
    </submittedName>
</protein>
<accession>A0ABT9MIP4</accession>
<reference evidence="1 2" key="1">
    <citation type="submission" date="2023-07" db="EMBL/GenBank/DDBJ databases">
        <title>Genomic Encyclopedia of Type Strains, Phase IV (KMG-IV): sequencing the most valuable type-strain genomes for metagenomic binning, comparative biology and taxonomic classification.</title>
        <authorList>
            <person name="Goeker M."/>
        </authorList>
    </citation>
    <scope>NUCLEOTIDE SEQUENCE [LARGE SCALE GENOMIC DNA]</scope>
    <source>
        <strain evidence="1 2">NIO-1023</strain>
    </source>
</reference>
<evidence type="ECO:0000313" key="2">
    <source>
        <dbReference type="Proteomes" id="UP001232163"/>
    </source>
</evidence>
<evidence type="ECO:0000313" key="1">
    <source>
        <dbReference type="EMBL" id="MDP9766470.1"/>
    </source>
</evidence>
<comment type="caution">
    <text evidence="1">The sequence shown here is derived from an EMBL/GenBank/DDBJ whole genome shotgun (WGS) entry which is preliminary data.</text>
</comment>
<gene>
    <name evidence="1" type="ORF">QO006_003937</name>
</gene>
<proteinExistence type="predicted"/>
<dbReference type="Proteomes" id="UP001232163">
    <property type="component" value="Unassembled WGS sequence"/>
</dbReference>
<organism evidence="1 2">
    <name type="scientific">Deinococcus enclensis</name>
    <dbReference type="NCBI Taxonomy" id="1049582"/>
    <lineage>
        <taxon>Bacteria</taxon>
        <taxon>Thermotogati</taxon>
        <taxon>Deinococcota</taxon>
        <taxon>Deinococci</taxon>
        <taxon>Deinococcales</taxon>
        <taxon>Deinococcaceae</taxon>
        <taxon>Deinococcus</taxon>
    </lineage>
</organism>
<keyword evidence="2" id="KW-1185">Reference proteome</keyword>
<name>A0ABT9MIP4_9DEIO</name>
<dbReference type="EMBL" id="JAURUR010000029">
    <property type="protein sequence ID" value="MDP9766470.1"/>
    <property type="molecule type" value="Genomic_DNA"/>
</dbReference>
<sequence>MEVAQGINVPGHPDLARVEAIMPRHNLVPV</sequence>